<organism evidence="1 2">
    <name type="scientific">Brevibacterium linens</name>
    <dbReference type="NCBI Taxonomy" id="1703"/>
    <lineage>
        <taxon>Bacteria</taxon>
        <taxon>Bacillati</taxon>
        <taxon>Actinomycetota</taxon>
        <taxon>Actinomycetes</taxon>
        <taxon>Micrococcales</taxon>
        <taxon>Brevibacteriaceae</taxon>
        <taxon>Brevibacterium</taxon>
    </lineage>
</organism>
<dbReference type="Proteomes" id="UP000234498">
    <property type="component" value="Unassembled WGS sequence"/>
</dbReference>
<name>A0A2H1HJ29_BRELN</name>
<accession>A0A2H1HJ29</accession>
<proteinExistence type="predicted"/>
<dbReference type="InterPro" id="IPR003425">
    <property type="entry name" value="CCB3/YggT"/>
</dbReference>
<sequence>MAIIFYILGTALSLYVYVLLARVVLDLVQVFSRDWRPTGFLLVLAEIVYTLTDPPLKLLRRIIPPLRLGQVSLDLGFIVLLIGIQIIASVFFNLSHTAA</sequence>
<dbReference type="RefSeq" id="WP_025777960.1">
    <property type="nucleotide sequence ID" value="NZ_CP026734.1"/>
</dbReference>
<dbReference type="Pfam" id="PF02325">
    <property type="entry name" value="CCB3_YggT"/>
    <property type="match status" value="1"/>
</dbReference>
<dbReference type="AlphaFoldDB" id="A0A2H1HJ29"/>
<evidence type="ECO:0000313" key="2">
    <source>
        <dbReference type="Proteomes" id="UP000234498"/>
    </source>
</evidence>
<dbReference type="EMBL" id="FXZA01000001">
    <property type="protein sequence ID" value="SMX62927.1"/>
    <property type="molecule type" value="Genomic_DNA"/>
</dbReference>
<protein>
    <submittedName>
        <fullName evidence="1">YggT family protein</fullName>
    </submittedName>
</protein>
<gene>
    <name evidence="1" type="ORF">BLIN101_00106</name>
</gene>
<dbReference type="OrthoDB" id="3216131at2"/>
<dbReference type="GO" id="GO:0016020">
    <property type="term" value="C:membrane"/>
    <property type="evidence" value="ECO:0007669"/>
    <property type="project" value="InterPro"/>
</dbReference>
<reference evidence="1 2" key="1">
    <citation type="submission" date="2017-03" db="EMBL/GenBank/DDBJ databases">
        <authorList>
            <person name="Afonso C.L."/>
            <person name="Miller P.J."/>
            <person name="Scott M.A."/>
            <person name="Spackman E."/>
            <person name="Goraichik I."/>
            <person name="Dimitrov K.M."/>
            <person name="Suarez D.L."/>
            <person name="Swayne D.E."/>
        </authorList>
    </citation>
    <scope>NUCLEOTIDE SEQUENCE [LARGE SCALE GENOMIC DNA]</scope>
    <source>
        <strain evidence="1 2">Mu101</strain>
    </source>
</reference>
<dbReference type="GeneID" id="303221728"/>
<evidence type="ECO:0000313" key="1">
    <source>
        <dbReference type="EMBL" id="SMX62927.1"/>
    </source>
</evidence>